<keyword evidence="5 10" id="KW-0547">Nucleotide-binding</keyword>
<evidence type="ECO:0000256" key="9">
    <source>
        <dbReference type="ARBA" id="ARBA00023306"/>
    </source>
</evidence>
<keyword evidence="4" id="KW-0479">Metal-binding</keyword>
<accession>A0A521FLR6</accession>
<evidence type="ECO:0000256" key="8">
    <source>
        <dbReference type="ARBA" id="ARBA00023210"/>
    </source>
</evidence>
<sequence>MFNQKPAFIKSTTVLEECPPPEIPEVCFAGRSNVGKSSLINALLNKKKIARTSNVPGKTQQMNYYKVGDDFYLVDLPGYGYAKVPKKERERWGQNIRSYLMDRQNLKLVLHVVDARHDPSRLDEDFFYWMAMNEKPFSVLMSKADKISRNKVNQSKAKVRRVLKEMNIEVPIIPYSADNRDGIEEIRSLIKEFINH</sequence>
<evidence type="ECO:0000256" key="1">
    <source>
        <dbReference type="ARBA" id="ARBA00001946"/>
    </source>
</evidence>
<evidence type="ECO:0000313" key="12">
    <source>
        <dbReference type="EMBL" id="SMO96530.1"/>
    </source>
</evidence>
<dbReference type="InterPro" id="IPR030393">
    <property type="entry name" value="G_ENGB_dom"/>
</dbReference>
<dbReference type="Gene3D" id="3.40.50.300">
    <property type="entry name" value="P-loop containing nucleotide triphosphate hydrolases"/>
    <property type="match status" value="1"/>
</dbReference>
<dbReference type="PANTHER" id="PTHR11649:SF13">
    <property type="entry name" value="ENGB-TYPE G DOMAIN-CONTAINING PROTEIN"/>
    <property type="match status" value="1"/>
</dbReference>
<dbReference type="GO" id="GO:0000917">
    <property type="term" value="P:division septum assembly"/>
    <property type="evidence" value="ECO:0007669"/>
    <property type="project" value="UniProtKB-KW"/>
</dbReference>
<dbReference type="AlphaFoldDB" id="A0A521FLR6"/>
<evidence type="ECO:0000313" key="13">
    <source>
        <dbReference type="Proteomes" id="UP000317557"/>
    </source>
</evidence>
<dbReference type="NCBIfam" id="TIGR00231">
    <property type="entry name" value="small_GTP"/>
    <property type="match status" value="1"/>
</dbReference>
<dbReference type="SUPFAM" id="SSF52540">
    <property type="entry name" value="P-loop containing nucleoside triphosphate hydrolases"/>
    <property type="match status" value="1"/>
</dbReference>
<keyword evidence="3 10" id="KW-0132">Cell division</keyword>
<evidence type="ECO:0000256" key="10">
    <source>
        <dbReference type="HAMAP-Rule" id="MF_00321"/>
    </source>
</evidence>
<evidence type="ECO:0000256" key="3">
    <source>
        <dbReference type="ARBA" id="ARBA00022618"/>
    </source>
</evidence>
<keyword evidence="7 10" id="KW-0342">GTP-binding</keyword>
<evidence type="ECO:0000256" key="4">
    <source>
        <dbReference type="ARBA" id="ARBA00022723"/>
    </source>
</evidence>
<dbReference type="FunFam" id="3.40.50.300:FF:000098">
    <property type="entry name" value="Probable GTP-binding protein EngB"/>
    <property type="match status" value="1"/>
</dbReference>
<organism evidence="12 13">
    <name type="scientific">Gracilimonas mengyeensis</name>
    <dbReference type="NCBI Taxonomy" id="1302730"/>
    <lineage>
        <taxon>Bacteria</taxon>
        <taxon>Pseudomonadati</taxon>
        <taxon>Balneolota</taxon>
        <taxon>Balneolia</taxon>
        <taxon>Balneolales</taxon>
        <taxon>Balneolaceae</taxon>
        <taxon>Gracilimonas</taxon>
    </lineage>
</organism>
<dbReference type="InterPro" id="IPR027417">
    <property type="entry name" value="P-loop_NTPase"/>
</dbReference>
<protein>
    <recommendedName>
        <fullName evidence="10">Probable GTP-binding protein EngB</fullName>
    </recommendedName>
</protein>
<dbReference type="CDD" id="cd01876">
    <property type="entry name" value="YihA_EngB"/>
    <property type="match status" value="1"/>
</dbReference>
<evidence type="ECO:0000256" key="7">
    <source>
        <dbReference type="ARBA" id="ARBA00023134"/>
    </source>
</evidence>
<dbReference type="InterPro" id="IPR019987">
    <property type="entry name" value="GTP-bd_ribosome_bio_YsxC"/>
</dbReference>
<gene>
    <name evidence="10" type="primary">engB</name>
    <name evidence="12" type="ORF">SAMN06265219_1218</name>
</gene>
<dbReference type="GO" id="GO:0005525">
    <property type="term" value="F:GTP binding"/>
    <property type="evidence" value="ECO:0007669"/>
    <property type="project" value="UniProtKB-UniRule"/>
</dbReference>
<evidence type="ECO:0000256" key="6">
    <source>
        <dbReference type="ARBA" id="ARBA00022842"/>
    </source>
</evidence>
<dbReference type="OrthoDB" id="9804921at2"/>
<dbReference type="InterPro" id="IPR005225">
    <property type="entry name" value="Small_GTP-bd"/>
</dbReference>
<comment type="similarity">
    <text evidence="2 10">Belongs to the TRAFAC class TrmE-Era-EngA-EngB-Septin-like GTPase superfamily. EngB GTPase family.</text>
</comment>
<dbReference type="GO" id="GO:0046872">
    <property type="term" value="F:metal ion binding"/>
    <property type="evidence" value="ECO:0007669"/>
    <property type="project" value="UniProtKB-KW"/>
</dbReference>
<proteinExistence type="inferred from homology"/>
<name>A0A521FLR6_9BACT</name>
<keyword evidence="6" id="KW-0460">Magnesium</keyword>
<dbReference type="PANTHER" id="PTHR11649">
    <property type="entry name" value="MSS1/TRME-RELATED GTP-BINDING PROTEIN"/>
    <property type="match status" value="1"/>
</dbReference>
<comment type="cofactor">
    <cofactor evidence="1">
        <name>Mg(2+)</name>
        <dbReference type="ChEBI" id="CHEBI:18420"/>
    </cofactor>
</comment>
<evidence type="ECO:0000256" key="2">
    <source>
        <dbReference type="ARBA" id="ARBA00009638"/>
    </source>
</evidence>
<dbReference type="PROSITE" id="PS51706">
    <property type="entry name" value="G_ENGB"/>
    <property type="match status" value="1"/>
</dbReference>
<comment type="function">
    <text evidence="10">Necessary for normal cell division and for the maintenance of normal septation.</text>
</comment>
<dbReference type="NCBIfam" id="TIGR03598">
    <property type="entry name" value="GTPase_YsxC"/>
    <property type="match status" value="1"/>
</dbReference>
<keyword evidence="9 10" id="KW-0131">Cell cycle</keyword>
<dbReference type="HAMAP" id="MF_00321">
    <property type="entry name" value="GTPase_EngB"/>
    <property type="match status" value="1"/>
</dbReference>
<evidence type="ECO:0000259" key="11">
    <source>
        <dbReference type="PROSITE" id="PS51706"/>
    </source>
</evidence>
<dbReference type="Pfam" id="PF01926">
    <property type="entry name" value="MMR_HSR1"/>
    <property type="match status" value="1"/>
</dbReference>
<dbReference type="RefSeq" id="WP_142456214.1">
    <property type="nucleotide sequence ID" value="NZ_FXTP01000021.1"/>
</dbReference>
<dbReference type="InterPro" id="IPR006073">
    <property type="entry name" value="GTP-bd"/>
</dbReference>
<feature type="domain" description="EngB-type G" evidence="11">
    <location>
        <begin position="22"/>
        <end position="196"/>
    </location>
</feature>
<keyword evidence="8 10" id="KW-0717">Septation</keyword>
<reference evidence="12 13" key="1">
    <citation type="submission" date="2017-05" db="EMBL/GenBank/DDBJ databases">
        <authorList>
            <person name="Varghese N."/>
            <person name="Submissions S."/>
        </authorList>
    </citation>
    <scope>NUCLEOTIDE SEQUENCE [LARGE SCALE GENOMIC DNA]</scope>
    <source>
        <strain evidence="12 13">DSM 21985</strain>
    </source>
</reference>
<evidence type="ECO:0000256" key="5">
    <source>
        <dbReference type="ARBA" id="ARBA00022741"/>
    </source>
</evidence>
<dbReference type="Proteomes" id="UP000317557">
    <property type="component" value="Unassembled WGS sequence"/>
</dbReference>
<dbReference type="EMBL" id="FXTP01000021">
    <property type="protein sequence ID" value="SMO96530.1"/>
    <property type="molecule type" value="Genomic_DNA"/>
</dbReference>
<keyword evidence="13" id="KW-1185">Reference proteome</keyword>